<dbReference type="PANTHER" id="PTHR30457:SF12">
    <property type="entry name" value="5'_3'-NUCLEOTIDASE SURE"/>
    <property type="match status" value="1"/>
</dbReference>
<dbReference type="SUPFAM" id="SSF64167">
    <property type="entry name" value="SurE-like"/>
    <property type="match status" value="1"/>
</dbReference>
<evidence type="ECO:0000259" key="8">
    <source>
        <dbReference type="Pfam" id="PF01975"/>
    </source>
</evidence>
<evidence type="ECO:0000256" key="2">
    <source>
        <dbReference type="ARBA" id="ARBA00011062"/>
    </source>
</evidence>
<dbReference type="Proteomes" id="UP001304683">
    <property type="component" value="Chromosome"/>
</dbReference>
<dbReference type="InterPro" id="IPR002828">
    <property type="entry name" value="SurE-like_Pase/nucleotidase"/>
</dbReference>
<evidence type="ECO:0000256" key="3">
    <source>
        <dbReference type="ARBA" id="ARBA00022490"/>
    </source>
</evidence>
<organism evidence="9 10">
    <name type="scientific">Thermaerobacter composti</name>
    <dbReference type="NCBI Taxonomy" id="554949"/>
    <lineage>
        <taxon>Bacteria</taxon>
        <taxon>Bacillati</taxon>
        <taxon>Bacillota</taxon>
        <taxon>Clostridia</taxon>
        <taxon>Eubacteriales</taxon>
        <taxon>Clostridiales Family XVII. Incertae Sedis</taxon>
        <taxon>Thermaerobacter</taxon>
    </lineage>
</organism>
<evidence type="ECO:0000256" key="6">
    <source>
        <dbReference type="ARBA" id="ARBA00022801"/>
    </source>
</evidence>
<comment type="subcellular location">
    <subcellularLocation>
        <location evidence="7">Cytoplasm</location>
    </subcellularLocation>
</comment>
<dbReference type="RefSeq" id="WP_318751471.1">
    <property type="nucleotide sequence ID" value="NZ_CP132508.1"/>
</dbReference>
<dbReference type="InterPro" id="IPR036523">
    <property type="entry name" value="SurE-like_sf"/>
</dbReference>
<feature type="binding site" evidence="7">
    <location>
        <position position="41"/>
    </location>
    <ligand>
        <name>a divalent metal cation</name>
        <dbReference type="ChEBI" id="CHEBI:60240"/>
    </ligand>
</feature>
<comment type="catalytic activity">
    <reaction evidence="1 7">
        <text>a ribonucleoside 5'-phosphate + H2O = a ribonucleoside + phosphate</text>
        <dbReference type="Rhea" id="RHEA:12484"/>
        <dbReference type="ChEBI" id="CHEBI:15377"/>
        <dbReference type="ChEBI" id="CHEBI:18254"/>
        <dbReference type="ChEBI" id="CHEBI:43474"/>
        <dbReference type="ChEBI" id="CHEBI:58043"/>
        <dbReference type="EC" id="3.1.3.5"/>
    </reaction>
</comment>
<dbReference type="InterPro" id="IPR030048">
    <property type="entry name" value="SurE"/>
</dbReference>
<feature type="domain" description="Survival protein SurE-like phosphatase/nucleotidase" evidence="8">
    <location>
        <begin position="3"/>
        <end position="190"/>
    </location>
</feature>
<keyword evidence="3 7" id="KW-0963">Cytoplasm</keyword>
<keyword evidence="6 7" id="KW-0378">Hydrolase</keyword>
<reference evidence="9 10" key="1">
    <citation type="submission" date="2023-08" db="EMBL/GenBank/DDBJ databases">
        <title>Genome sequence of Thermaerobacter compostii strain Ins1, a spore-forming filamentous bacterium isolated from a deep geothermal reservoir.</title>
        <authorList>
            <person name="Bregnard D."/>
            <person name="Gonzalez D."/>
            <person name="Junier P."/>
        </authorList>
    </citation>
    <scope>NUCLEOTIDE SEQUENCE [LARGE SCALE GENOMIC DNA]</scope>
    <source>
        <strain evidence="9 10">Ins1</strain>
    </source>
</reference>
<keyword evidence="4 7" id="KW-0479">Metal-binding</keyword>
<gene>
    <name evidence="7 9" type="primary">surE</name>
    <name evidence="9" type="ORF">Q5761_05375</name>
</gene>
<evidence type="ECO:0000256" key="1">
    <source>
        <dbReference type="ARBA" id="ARBA00000815"/>
    </source>
</evidence>
<proteinExistence type="inferred from homology"/>
<keyword evidence="5 7" id="KW-0547">Nucleotide-binding</keyword>
<evidence type="ECO:0000256" key="4">
    <source>
        <dbReference type="ARBA" id="ARBA00022723"/>
    </source>
</evidence>
<evidence type="ECO:0000313" key="9">
    <source>
        <dbReference type="EMBL" id="WPD20071.1"/>
    </source>
</evidence>
<evidence type="ECO:0000256" key="5">
    <source>
        <dbReference type="ARBA" id="ARBA00022741"/>
    </source>
</evidence>
<comment type="similarity">
    <text evidence="2 7">Belongs to the SurE nucleotidase family.</text>
</comment>
<name>A0ABZ0QRH7_9FIRM</name>
<dbReference type="Gene3D" id="3.40.1210.10">
    <property type="entry name" value="Survival protein SurE-like phosphatase/nucleotidase"/>
    <property type="match status" value="1"/>
</dbReference>
<dbReference type="PANTHER" id="PTHR30457">
    <property type="entry name" value="5'-NUCLEOTIDASE SURE"/>
    <property type="match status" value="1"/>
</dbReference>
<dbReference type="EMBL" id="CP132508">
    <property type="protein sequence ID" value="WPD20071.1"/>
    <property type="molecule type" value="Genomic_DNA"/>
</dbReference>
<comment type="cofactor">
    <cofactor evidence="7">
        <name>a divalent metal cation</name>
        <dbReference type="ChEBI" id="CHEBI:60240"/>
    </cofactor>
    <text evidence="7">Binds 1 divalent metal cation per subunit.</text>
</comment>
<feature type="binding site" evidence="7">
    <location>
        <position position="98"/>
    </location>
    <ligand>
        <name>a divalent metal cation</name>
        <dbReference type="ChEBI" id="CHEBI:60240"/>
    </ligand>
</feature>
<feature type="binding site" evidence="7">
    <location>
        <position position="8"/>
    </location>
    <ligand>
        <name>a divalent metal cation</name>
        <dbReference type="ChEBI" id="CHEBI:60240"/>
    </ligand>
</feature>
<dbReference type="NCBIfam" id="TIGR00087">
    <property type="entry name" value="surE"/>
    <property type="match status" value="1"/>
</dbReference>
<accession>A0ABZ0QRH7</accession>
<dbReference type="NCBIfam" id="NF001492">
    <property type="entry name" value="PRK00346.2-2"/>
    <property type="match status" value="1"/>
</dbReference>
<dbReference type="NCBIfam" id="NF001490">
    <property type="entry name" value="PRK00346.1-4"/>
    <property type="match status" value="1"/>
</dbReference>
<dbReference type="GO" id="GO:0008254">
    <property type="term" value="F:3'-nucleotidase activity"/>
    <property type="evidence" value="ECO:0007669"/>
    <property type="project" value="UniProtKB-EC"/>
</dbReference>
<dbReference type="EC" id="3.1.3.5" evidence="7"/>
<keyword evidence="10" id="KW-1185">Reference proteome</keyword>
<evidence type="ECO:0000313" key="10">
    <source>
        <dbReference type="Proteomes" id="UP001304683"/>
    </source>
</evidence>
<protein>
    <recommendedName>
        <fullName evidence="7">5'-nucleotidase SurE</fullName>
        <ecNumber evidence="7">3.1.3.5</ecNumber>
    </recommendedName>
    <alternativeName>
        <fullName evidence="7">Nucleoside 5'-monophosphate phosphohydrolase</fullName>
    </alternativeName>
</protein>
<comment type="function">
    <text evidence="7">Nucleotidase that shows phosphatase activity on nucleoside 5'-monophosphates.</text>
</comment>
<dbReference type="HAMAP" id="MF_00060">
    <property type="entry name" value="SurE"/>
    <property type="match status" value="1"/>
</dbReference>
<evidence type="ECO:0000256" key="7">
    <source>
        <dbReference type="HAMAP-Rule" id="MF_00060"/>
    </source>
</evidence>
<dbReference type="Pfam" id="PF01975">
    <property type="entry name" value="SurE"/>
    <property type="match status" value="1"/>
</dbReference>
<sequence length="270" mass="28910">MRVLLVNDDGVYSRGIQALRAILEERTDWEVYVVAPDRQRSASGHAITLHKPLYLDPVDIPGARSPVYAVNGTPADCTKLGLLAVLPGPCDLVISGINRGGNLGFDVLYSGTVSAAIEGVIMGVPAIAVSLAAWDDPDYGPAAAFTAHLAAMVAKKGLPRGVLLNVNVPPLPTTQMAGVALTVLSRRSYHDRFEKRVDPRGRPYYWLAGEPVEEPLSVETDVGAVRAGYVSITPLQLQLTDRRTLAHLEGWMEELEAGLGGRTGTPARRA</sequence>
<feature type="binding site" evidence="7">
    <location>
        <position position="9"/>
    </location>
    <ligand>
        <name>a divalent metal cation</name>
        <dbReference type="ChEBI" id="CHEBI:60240"/>
    </ligand>
</feature>